<keyword evidence="1" id="KW-0812">Transmembrane</keyword>
<sequence length="386" mass="43797">MNEVRATSGYKWIVVIVFACSLFTFWLGTISSSMLDVHVDYIRRQLGDIRERMFNNTFIKDHVDRFSELLLLSPSNATDQPKDADKKAGAAGYAVLASDHHFEYLFPLPMVVLSWRRLGIDALVILIGTKEQFESDKHLNYVLSSLRELKTRIFFLNSSLAESFTLAQVSRLYAAALEGLNLPDSTVLITADADMFSFKLSEHMPDLRAGKKIFLYNSQCCGQMRMPADSENYPHIPMNTIAMPVVLWREVMGISPNMMTSGNGDLVATRLYAEFGKALVTGPGGKGSEKWSMDQNLISALLHRWIKKNPANQQLVAEKPSLDQRYDRAGWNYDFSKEPLAGKGDAHFLHPMFGDNWPRMVGLLRLMFTSKELEWCINYHTAFMKL</sequence>
<evidence type="ECO:0000313" key="2">
    <source>
        <dbReference type="Proteomes" id="UP000887566"/>
    </source>
</evidence>
<dbReference type="WBParaSite" id="PSAMB.scaffold176size68932.g2957.t1">
    <property type="protein sequence ID" value="PSAMB.scaffold176size68932.g2957.t1"/>
    <property type="gene ID" value="PSAMB.scaffold176size68932.g2957"/>
</dbReference>
<evidence type="ECO:0000313" key="3">
    <source>
        <dbReference type="WBParaSite" id="PSAMB.scaffold176size68932.g2957.t1"/>
    </source>
</evidence>
<keyword evidence="1" id="KW-0472">Membrane</keyword>
<keyword evidence="2" id="KW-1185">Reference proteome</keyword>
<keyword evidence="1" id="KW-1133">Transmembrane helix</keyword>
<name>A0A914VBQ9_9BILA</name>
<evidence type="ECO:0000256" key="1">
    <source>
        <dbReference type="SAM" id="Phobius"/>
    </source>
</evidence>
<feature type="transmembrane region" description="Helical" evidence="1">
    <location>
        <begin position="12"/>
        <end position="35"/>
    </location>
</feature>
<reference evidence="3" key="1">
    <citation type="submission" date="2022-11" db="UniProtKB">
        <authorList>
            <consortium name="WormBaseParasite"/>
        </authorList>
    </citation>
    <scope>IDENTIFICATION</scope>
</reference>
<dbReference type="AlphaFoldDB" id="A0A914VBQ9"/>
<organism evidence="2 3">
    <name type="scientific">Plectus sambesii</name>
    <dbReference type="NCBI Taxonomy" id="2011161"/>
    <lineage>
        <taxon>Eukaryota</taxon>
        <taxon>Metazoa</taxon>
        <taxon>Ecdysozoa</taxon>
        <taxon>Nematoda</taxon>
        <taxon>Chromadorea</taxon>
        <taxon>Plectida</taxon>
        <taxon>Plectina</taxon>
        <taxon>Plectoidea</taxon>
        <taxon>Plectidae</taxon>
        <taxon>Plectus</taxon>
    </lineage>
</organism>
<protein>
    <submittedName>
        <fullName evidence="3">Uncharacterized protein</fullName>
    </submittedName>
</protein>
<accession>A0A914VBQ9</accession>
<dbReference type="Proteomes" id="UP000887566">
    <property type="component" value="Unplaced"/>
</dbReference>
<proteinExistence type="predicted"/>